<gene>
    <name evidence="1" type="ORF">EZS28_034365</name>
</gene>
<evidence type="ECO:0000313" key="1">
    <source>
        <dbReference type="EMBL" id="KAA6370109.1"/>
    </source>
</evidence>
<reference evidence="1 2" key="1">
    <citation type="submission" date="2019-03" db="EMBL/GenBank/DDBJ databases">
        <title>Single cell metagenomics reveals metabolic interactions within the superorganism composed of flagellate Streblomastix strix and complex community of Bacteroidetes bacteria on its surface.</title>
        <authorList>
            <person name="Treitli S.C."/>
            <person name="Kolisko M."/>
            <person name="Husnik F."/>
            <person name="Keeling P."/>
            <person name="Hampl V."/>
        </authorList>
    </citation>
    <scope>NUCLEOTIDE SEQUENCE [LARGE SCALE GENOMIC DNA]</scope>
    <source>
        <strain evidence="1">ST1C</strain>
    </source>
</reference>
<protein>
    <submittedName>
        <fullName evidence="1">Uncharacterized protein</fullName>
    </submittedName>
</protein>
<dbReference type="AlphaFoldDB" id="A0A5J4UHT3"/>
<comment type="caution">
    <text evidence="1">The sequence shown here is derived from an EMBL/GenBank/DDBJ whole genome shotgun (WGS) entry which is preliminary data.</text>
</comment>
<organism evidence="1 2">
    <name type="scientific">Streblomastix strix</name>
    <dbReference type="NCBI Taxonomy" id="222440"/>
    <lineage>
        <taxon>Eukaryota</taxon>
        <taxon>Metamonada</taxon>
        <taxon>Preaxostyla</taxon>
        <taxon>Oxymonadida</taxon>
        <taxon>Streblomastigidae</taxon>
        <taxon>Streblomastix</taxon>
    </lineage>
</organism>
<sequence length="91" mass="10718">MCSQRIWMLWNDEITDASTARDILMGKYDIRRQPTFFDMENSTRDSSYGCCPKSWGATLQLRTIEVLVACDLWESKEIKWTSNRKEMEVIS</sequence>
<accession>A0A5J4UHT3</accession>
<dbReference type="Proteomes" id="UP000324800">
    <property type="component" value="Unassembled WGS sequence"/>
</dbReference>
<dbReference type="EMBL" id="SNRW01015712">
    <property type="protein sequence ID" value="KAA6370109.1"/>
    <property type="molecule type" value="Genomic_DNA"/>
</dbReference>
<evidence type="ECO:0000313" key="2">
    <source>
        <dbReference type="Proteomes" id="UP000324800"/>
    </source>
</evidence>
<proteinExistence type="predicted"/>
<name>A0A5J4UHT3_9EUKA</name>